<evidence type="ECO:0000313" key="6">
    <source>
        <dbReference type="Proteomes" id="UP000177797"/>
    </source>
</evidence>
<dbReference type="GO" id="GO:0005829">
    <property type="term" value="C:cytosol"/>
    <property type="evidence" value="ECO:0007669"/>
    <property type="project" value="TreeGrafter"/>
</dbReference>
<accession>A0A1G2NI59</accession>
<sequence length="147" mass="16902">MSLVENKKARFNYEFMRTLEAGIELFGLEVKSLRQKQGALDGAYVIARGGEAFLVGAYIPQYQPKNTPKGYDPRRNRKLLLTKKEIAELAGNELKNGLTIIPVSVYNKGRKIKVEITVARGKKKYDKRETLKRRDAEREMQRTLKNQ</sequence>
<dbReference type="PANTHER" id="PTHR30308:SF2">
    <property type="entry name" value="SSRA-BINDING PROTEIN"/>
    <property type="match status" value="1"/>
</dbReference>
<dbReference type="InterPro" id="IPR020081">
    <property type="entry name" value="SsrA-bd_prot_CS"/>
</dbReference>
<dbReference type="AlphaFoldDB" id="A0A1G2NI59"/>
<dbReference type="GO" id="GO:0003723">
    <property type="term" value="F:RNA binding"/>
    <property type="evidence" value="ECO:0007669"/>
    <property type="project" value="UniProtKB-UniRule"/>
</dbReference>
<name>A0A1G2NI59_9BACT</name>
<dbReference type="PANTHER" id="PTHR30308">
    <property type="entry name" value="TMRNA-BINDING COMPONENT OF TRANS-TRANSLATION TAGGING COMPLEX"/>
    <property type="match status" value="1"/>
</dbReference>
<evidence type="ECO:0000313" key="5">
    <source>
        <dbReference type="EMBL" id="OHA35139.1"/>
    </source>
</evidence>
<dbReference type="InterPro" id="IPR023620">
    <property type="entry name" value="SmpB"/>
</dbReference>
<evidence type="ECO:0000256" key="1">
    <source>
        <dbReference type="ARBA" id="ARBA00022490"/>
    </source>
</evidence>
<comment type="similarity">
    <text evidence="3">Belongs to the SmpB family.</text>
</comment>
<dbReference type="NCBIfam" id="TIGR00086">
    <property type="entry name" value="smpB"/>
    <property type="match status" value="1"/>
</dbReference>
<keyword evidence="2 3" id="KW-0694">RNA-binding</keyword>
<dbReference type="PROSITE" id="PS01317">
    <property type="entry name" value="SSRP"/>
    <property type="match status" value="1"/>
</dbReference>
<dbReference type="Pfam" id="PF01668">
    <property type="entry name" value="SmpB"/>
    <property type="match status" value="1"/>
</dbReference>
<comment type="caution">
    <text evidence="5">The sequence shown here is derived from an EMBL/GenBank/DDBJ whole genome shotgun (WGS) entry which is preliminary data.</text>
</comment>
<keyword evidence="1 3" id="KW-0963">Cytoplasm</keyword>
<dbReference type="GO" id="GO:0070930">
    <property type="term" value="P:trans-translation-dependent protein tagging"/>
    <property type="evidence" value="ECO:0007669"/>
    <property type="project" value="TreeGrafter"/>
</dbReference>
<comment type="function">
    <text evidence="3">Required for rescue of stalled ribosomes mediated by trans-translation. Binds to transfer-messenger RNA (tmRNA), required for stable association of tmRNA with ribosomes. tmRNA and SmpB together mimic tRNA shape, replacing the anticodon stem-loop with SmpB. tmRNA is encoded by the ssrA gene; the 2 termini fold to resemble tRNA(Ala) and it encodes a 'tag peptide', a short internal open reading frame. During trans-translation Ala-aminoacylated tmRNA acts like a tRNA, entering the A-site of stalled ribosomes, displacing the stalled mRNA. The ribosome then switches to translate the ORF on the tmRNA; the nascent peptide is terminated with the 'tag peptide' encoded by the tmRNA and targeted for degradation. The ribosome is freed to recommence translation, which seems to be the essential function of trans-translation.</text>
</comment>
<proteinExistence type="inferred from homology"/>
<dbReference type="Gene3D" id="2.40.280.10">
    <property type="match status" value="1"/>
</dbReference>
<dbReference type="InterPro" id="IPR000037">
    <property type="entry name" value="SsrA-bd_prot"/>
</dbReference>
<dbReference type="CDD" id="cd09294">
    <property type="entry name" value="SmpB"/>
    <property type="match status" value="1"/>
</dbReference>
<evidence type="ECO:0000256" key="4">
    <source>
        <dbReference type="SAM" id="MobiDB-lite"/>
    </source>
</evidence>
<dbReference type="EMBL" id="MHSA01000001">
    <property type="protein sequence ID" value="OHA35139.1"/>
    <property type="molecule type" value="Genomic_DNA"/>
</dbReference>
<dbReference type="NCBIfam" id="NF003843">
    <property type="entry name" value="PRK05422.1"/>
    <property type="match status" value="1"/>
</dbReference>
<dbReference type="GO" id="GO:0070929">
    <property type="term" value="P:trans-translation"/>
    <property type="evidence" value="ECO:0007669"/>
    <property type="project" value="UniProtKB-UniRule"/>
</dbReference>
<gene>
    <name evidence="3" type="primary">smpB</name>
    <name evidence="5" type="ORF">A2938_01870</name>
</gene>
<dbReference type="SUPFAM" id="SSF74982">
    <property type="entry name" value="Small protein B (SmpB)"/>
    <property type="match status" value="1"/>
</dbReference>
<evidence type="ECO:0000256" key="3">
    <source>
        <dbReference type="HAMAP-Rule" id="MF_00023"/>
    </source>
</evidence>
<evidence type="ECO:0000256" key="2">
    <source>
        <dbReference type="ARBA" id="ARBA00022884"/>
    </source>
</evidence>
<dbReference type="Proteomes" id="UP000177797">
    <property type="component" value="Unassembled WGS sequence"/>
</dbReference>
<organism evidence="5 6">
    <name type="scientific">Candidatus Taylorbacteria bacterium RIFCSPLOWO2_01_FULL_48_100</name>
    <dbReference type="NCBI Taxonomy" id="1802322"/>
    <lineage>
        <taxon>Bacteria</taxon>
        <taxon>Candidatus Tayloriibacteriota</taxon>
    </lineage>
</organism>
<protein>
    <recommendedName>
        <fullName evidence="3">SsrA-binding protein</fullName>
    </recommendedName>
    <alternativeName>
        <fullName evidence="3">Small protein B</fullName>
    </alternativeName>
</protein>
<comment type="subcellular location">
    <subcellularLocation>
        <location evidence="3">Cytoplasm</location>
    </subcellularLocation>
    <text evidence="3">The tmRNA-SmpB complex associates with stalled 70S ribosomes.</text>
</comment>
<feature type="region of interest" description="Disordered" evidence="4">
    <location>
        <begin position="127"/>
        <end position="147"/>
    </location>
</feature>
<dbReference type="HAMAP" id="MF_00023">
    <property type="entry name" value="SmpB"/>
    <property type="match status" value="1"/>
</dbReference>
<reference evidence="5 6" key="1">
    <citation type="journal article" date="2016" name="Nat. Commun.">
        <title>Thousands of microbial genomes shed light on interconnected biogeochemical processes in an aquifer system.</title>
        <authorList>
            <person name="Anantharaman K."/>
            <person name="Brown C.T."/>
            <person name="Hug L.A."/>
            <person name="Sharon I."/>
            <person name="Castelle C.J."/>
            <person name="Probst A.J."/>
            <person name="Thomas B.C."/>
            <person name="Singh A."/>
            <person name="Wilkins M.J."/>
            <person name="Karaoz U."/>
            <person name="Brodie E.L."/>
            <person name="Williams K.H."/>
            <person name="Hubbard S.S."/>
            <person name="Banfield J.F."/>
        </authorList>
    </citation>
    <scope>NUCLEOTIDE SEQUENCE [LARGE SCALE GENOMIC DNA]</scope>
</reference>